<dbReference type="AlphaFoldDB" id="A0A3M5PI50"/>
<dbReference type="InterPro" id="IPR050740">
    <property type="entry name" value="Aldehyde_DH_Superfamily"/>
</dbReference>
<dbReference type="SUPFAM" id="SSF53720">
    <property type="entry name" value="ALDH-like"/>
    <property type="match status" value="1"/>
</dbReference>
<evidence type="ECO:0000313" key="5">
    <source>
        <dbReference type="Proteomes" id="UP000273854"/>
    </source>
</evidence>
<dbReference type="CDD" id="cd07082">
    <property type="entry name" value="ALDH_F11_NP-GAPDH"/>
    <property type="match status" value="1"/>
</dbReference>
<gene>
    <name evidence="4" type="ORF">ALP40_02669</name>
</gene>
<accession>A0A3M5PI50</accession>
<name>A0A3M5PI50_PSEVI</name>
<evidence type="ECO:0000259" key="3">
    <source>
        <dbReference type="Pfam" id="PF00171"/>
    </source>
</evidence>
<feature type="domain" description="Aldehyde dehydrogenase" evidence="3">
    <location>
        <begin position="74"/>
        <end position="508"/>
    </location>
</feature>
<dbReference type="InterPro" id="IPR016161">
    <property type="entry name" value="Ald_DH/histidinol_DH"/>
</dbReference>
<reference evidence="4 5" key="1">
    <citation type="submission" date="2018-08" db="EMBL/GenBank/DDBJ databases">
        <title>Recombination of ecologically and evolutionarily significant loci maintains genetic cohesion in the Pseudomonas syringae species complex.</title>
        <authorList>
            <person name="Dillon M."/>
            <person name="Thakur S."/>
            <person name="Almeida R.N.D."/>
            <person name="Weir B.S."/>
            <person name="Guttman D.S."/>
        </authorList>
    </citation>
    <scope>NUCLEOTIDE SEQUENCE [LARGE SCALE GENOMIC DNA]</scope>
    <source>
        <strain evidence="4 5">ICMP 19473</strain>
    </source>
</reference>
<evidence type="ECO:0000313" key="4">
    <source>
        <dbReference type="EMBL" id="RMT84312.1"/>
    </source>
</evidence>
<dbReference type="InterPro" id="IPR016160">
    <property type="entry name" value="Ald_DH_CS_CYS"/>
</dbReference>
<dbReference type="Pfam" id="PF00171">
    <property type="entry name" value="Aldedh"/>
    <property type="match status" value="1"/>
</dbReference>
<dbReference type="Gene3D" id="3.40.605.10">
    <property type="entry name" value="Aldehyde Dehydrogenase, Chain A, domain 1"/>
    <property type="match status" value="1"/>
</dbReference>
<organism evidence="4 5">
    <name type="scientific">Pseudomonas viridiflava</name>
    <name type="common">Phytomonas viridiflava</name>
    <dbReference type="NCBI Taxonomy" id="33069"/>
    <lineage>
        <taxon>Bacteria</taxon>
        <taxon>Pseudomonadati</taxon>
        <taxon>Pseudomonadota</taxon>
        <taxon>Gammaproteobacteria</taxon>
        <taxon>Pseudomonadales</taxon>
        <taxon>Pseudomonadaceae</taxon>
        <taxon>Pseudomonas</taxon>
    </lineage>
</organism>
<dbReference type="Proteomes" id="UP000273854">
    <property type="component" value="Unassembled WGS sequence"/>
</dbReference>
<evidence type="ECO:0000256" key="1">
    <source>
        <dbReference type="ARBA" id="ARBA00009986"/>
    </source>
</evidence>
<comment type="similarity">
    <text evidence="1">Belongs to the aldehyde dehydrogenase family.</text>
</comment>
<dbReference type="FunFam" id="3.40.605.10:FF:000021">
    <property type="entry name" value="NADP-dependent glyceraldehyde-3-phosphate dehydrogenase"/>
    <property type="match status" value="1"/>
</dbReference>
<dbReference type="Gene3D" id="3.40.309.10">
    <property type="entry name" value="Aldehyde Dehydrogenase, Chain A, domain 2"/>
    <property type="match status" value="1"/>
</dbReference>
<proteinExistence type="inferred from homology"/>
<dbReference type="GO" id="GO:0016620">
    <property type="term" value="F:oxidoreductase activity, acting on the aldehyde or oxo group of donors, NAD or NADP as acceptor"/>
    <property type="evidence" value="ECO:0007669"/>
    <property type="project" value="InterPro"/>
</dbReference>
<dbReference type="InterPro" id="IPR015590">
    <property type="entry name" value="Aldehyde_DH_dom"/>
</dbReference>
<keyword evidence="2" id="KW-0560">Oxidoreductase</keyword>
<dbReference type="InterPro" id="IPR016163">
    <property type="entry name" value="Ald_DH_C"/>
</dbReference>
<protein>
    <submittedName>
        <fullName evidence="4">Aldehyde dehydrogenase</fullName>
    </submittedName>
</protein>
<comment type="caution">
    <text evidence="4">The sequence shown here is derived from an EMBL/GenBank/DDBJ whole genome shotgun (WGS) entry which is preliminary data.</text>
</comment>
<sequence>MKPMPLNSHLETLFPTADSIPEQYRPGPPIEQRDYLVGGQLLTWNGPLAPVRSPVCIRSSMGLEPVMLGSTPLLDAATAMTALDAAVSAWDRGQGRWPTMRVAERIQHVETFLKRMREQRTAVVNLLMWEIGKNLKDSEKEFDRTCDYIVDTINALKELDRRSSRFELEQDTLGQIRRVPLGVTLCMGPYNYPLNETFTTLIPALIMGNTVVFKPAKFGVLLIRPLLEAFRDSFPAGVINVIYGSGRDTVSALMASGMIDVFAFIGTNRAASELKRLHPRPHRLRAALGLDAKNPGIVLPDVDLDNAVSEAVTGSLSFNGQRCTALKIFFVHEDVVDSFLEKFEQKLARLKPGMPWEDGVALTPLPEPGKTDYLQGLVADALGKGAKIINNNGALVSESFFYPALLYPVTPEMRVYHEEQFGPVVPVVSYRDLNSVINYVLDSDFGQQLSIFGNDSAQVGRLVDAFANQVGRINLNAQCQRGPDKYPFNGRKNSAEGTLSVHDALRVFSIRTLVATKFQESNKQLVSDIIRNRESSFLTTDYIF</sequence>
<dbReference type="PROSITE" id="PS00070">
    <property type="entry name" value="ALDEHYDE_DEHYDR_CYS"/>
    <property type="match status" value="1"/>
</dbReference>
<dbReference type="InterPro" id="IPR016162">
    <property type="entry name" value="Ald_DH_N"/>
</dbReference>
<evidence type="ECO:0000256" key="2">
    <source>
        <dbReference type="ARBA" id="ARBA00023002"/>
    </source>
</evidence>
<dbReference type="PANTHER" id="PTHR43353">
    <property type="entry name" value="SUCCINATE-SEMIALDEHYDE DEHYDROGENASE, MITOCHONDRIAL"/>
    <property type="match status" value="1"/>
</dbReference>
<dbReference type="PANTHER" id="PTHR43353:SF5">
    <property type="entry name" value="SUCCINATE-SEMIALDEHYDE DEHYDROGENASE, MITOCHONDRIAL"/>
    <property type="match status" value="1"/>
</dbReference>
<dbReference type="EMBL" id="RBTP01000012">
    <property type="protein sequence ID" value="RMT84312.1"/>
    <property type="molecule type" value="Genomic_DNA"/>
</dbReference>